<keyword evidence="6" id="KW-0472">Membrane</keyword>
<dbReference type="PANTHER" id="PTHR30558:SF3">
    <property type="entry name" value="BIOPOLYMER TRANSPORT PROTEIN EXBD-RELATED"/>
    <property type="match status" value="1"/>
</dbReference>
<keyword evidence="9" id="KW-1185">Reference proteome</keyword>
<dbReference type="EMBL" id="CP015124">
    <property type="protein sequence ID" value="ANP37443.1"/>
    <property type="molecule type" value="Genomic_DNA"/>
</dbReference>
<dbReference type="GO" id="GO:0022857">
    <property type="term" value="F:transmembrane transporter activity"/>
    <property type="evidence" value="ECO:0007669"/>
    <property type="project" value="InterPro"/>
</dbReference>
<evidence type="ECO:0000256" key="6">
    <source>
        <dbReference type="ARBA" id="ARBA00023136"/>
    </source>
</evidence>
<evidence type="ECO:0000256" key="1">
    <source>
        <dbReference type="ARBA" id="ARBA00004162"/>
    </source>
</evidence>
<comment type="similarity">
    <text evidence="2 7">Belongs to the ExbD/TolR family.</text>
</comment>
<dbReference type="Proteomes" id="UP000092565">
    <property type="component" value="Chromosome"/>
</dbReference>
<keyword evidence="3" id="KW-1003">Cell membrane</keyword>
<dbReference type="RefSeq" id="WP_065272266.1">
    <property type="nucleotide sequence ID" value="NZ_JARCIZ010000001.1"/>
</dbReference>
<keyword evidence="7" id="KW-0653">Protein transport</keyword>
<evidence type="ECO:0000256" key="3">
    <source>
        <dbReference type="ARBA" id="ARBA00022475"/>
    </source>
</evidence>
<dbReference type="PATRIC" id="fig|60890.4.peg.2480"/>
<dbReference type="Pfam" id="PF02472">
    <property type="entry name" value="ExbD"/>
    <property type="match status" value="1"/>
</dbReference>
<dbReference type="OrthoDB" id="7727005at2"/>
<evidence type="ECO:0000313" key="9">
    <source>
        <dbReference type="Proteomes" id="UP000092565"/>
    </source>
</evidence>
<organism evidence="8 9">
    <name type="scientific">Phaeobacter gallaeciensis</name>
    <dbReference type="NCBI Taxonomy" id="60890"/>
    <lineage>
        <taxon>Bacteria</taxon>
        <taxon>Pseudomonadati</taxon>
        <taxon>Pseudomonadota</taxon>
        <taxon>Alphaproteobacteria</taxon>
        <taxon>Rhodobacterales</taxon>
        <taxon>Roseobacteraceae</taxon>
        <taxon>Phaeobacter</taxon>
    </lineage>
</organism>
<reference evidence="8 9" key="1">
    <citation type="submission" date="2016-04" db="EMBL/GenBank/DDBJ databases">
        <authorList>
            <person name="Evans L.H."/>
            <person name="Alamgir A."/>
            <person name="Owens N."/>
            <person name="Weber N.D."/>
            <person name="Virtaneva K."/>
            <person name="Barbian K."/>
            <person name="Babar A."/>
            <person name="Rosenke K."/>
        </authorList>
    </citation>
    <scope>NUCLEOTIDE SEQUENCE [LARGE SCALE GENOMIC DNA]</scope>
    <source>
        <strain evidence="8 9">JL2886</strain>
    </source>
</reference>
<evidence type="ECO:0000256" key="5">
    <source>
        <dbReference type="ARBA" id="ARBA00022989"/>
    </source>
</evidence>
<dbReference type="InterPro" id="IPR003400">
    <property type="entry name" value="ExbD"/>
</dbReference>
<dbReference type="GO" id="GO:0015031">
    <property type="term" value="P:protein transport"/>
    <property type="evidence" value="ECO:0007669"/>
    <property type="project" value="UniProtKB-KW"/>
</dbReference>
<keyword evidence="4 7" id="KW-0812">Transmembrane</keyword>
<evidence type="ECO:0000256" key="7">
    <source>
        <dbReference type="RuleBase" id="RU003879"/>
    </source>
</evidence>
<evidence type="ECO:0000313" key="8">
    <source>
        <dbReference type="EMBL" id="ANP37443.1"/>
    </source>
</evidence>
<dbReference type="AlphaFoldDB" id="A0A1B0ZTB7"/>
<keyword evidence="7" id="KW-0813">Transport</keyword>
<proteinExistence type="inferred from homology"/>
<dbReference type="GO" id="GO:0005886">
    <property type="term" value="C:plasma membrane"/>
    <property type="evidence" value="ECO:0007669"/>
    <property type="project" value="UniProtKB-SubCell"/>
</dbReference>
<sequence length="113" mass="12287">MTSLIDVIFLLLLFFMLTSTFSKYGEVELMAAGQGTKAQDRQKLFVTLGAERLMLNGQQADLARIADLVRLQPQDGGGHLVLISPDDTASAQRLVDLLTALRQVEGLQTVVLG</sequence>
<comment type="subcellular location">
    <subcellularLocation>
        <location evidence="1">Cell membrane</location>
        <topology evidence="1">Single-pass membrane protein</topology>
    </subcellularLocation>
    <subcellularLocation>
        <location evidence="7">Cell membrane</location>
        <topology evidence="7">Single-pass type II membrane protein</topology>
    </subcellularLocation>
</comment>
<name>A0A1B0ZTB7_9RHOB</name>
<evidence type="ECO:0000256" key="2">
    <source>
        <dbReference type="ARBA" id="ARBA00005811"/>
    </source>
</evidence>
<accession>A0A1B0ZTB7</accession>
<evidence type="ECO:0000256" key="4">
    <source>
        <dbReference type="ARBA" id="ARBA00022692"/>
    </source>
</evidence>
<keyword evidence="5" id="KW-1133">Transmembrane helix</keyword>
<protein>
    <submittedName>
        <fullName evidence="8">Biopolymer transporter ExbD</fullName>
    </submittedName>
</protein>
<dbReference type="PANTHER" id="PTHR30558">
    <property type="entry name" value="EXBD MEMBRANE COMPONENT OF PMF-DRIVEN MACROMOLECULE IMPORT SYSTEM"/>
    <property type="match status" value="1"/>
</dbReference>
<gene>
    <name evidence="8" type="primary">exbD</name>
    <name evidence="8" type="ORF">JL2886_02554</name>
</gene>